<dbReference type="SUPFAM" id="SSF56672">
    <property type="entry name" value="DNA/RNA polymerases"/>
    <property type="match status" value="1"/>
</dbReference>
<evidence type="ECO:0000259" key="2">
    <source>
        <dbReference type="PROSITE" id="PS50878"/>
    </source>
</evidence>
<evidence type="ECO:0000313" key="4">
    <source>
        <dbReference type="EMBL" id="SPD28230.1"/>
    </source>
</evidence>
<dbReference type="InterPro" id="IPR025558">
    <property type="entry name" value="DUF4283"/>
</dbReference>
<dbReference type="PROSITE" id="PS50878">
    <property type="entry name" value="RT_POL"/>
    <property type="match status" value="1"/>
</dbReference>
<dbReference type="InterPro" id="IPR026960">
    <property type="entry name" value="RVT-Znf"/>
</dbReference>
<feature type="domain" description="Reverse transcriptase" evidence="2">
    <location>
        <begin position="1107"/>
        <end position="1356"/>
    </location>
</feature>
<feature type="domain" description="RNase H type-1" evidence="3">
    <location>
        <begin position="1805"/>
        <end position="1935"/>
    </location>
</feature>
<feature type="compositionally biased region" description="Basic and acidic residues" evidence="1">
    <location>
        <begin position="1"/>
        <end position="18"/>
    </location>
</feature>
<protein>
    <recommendedName>
        <fullName evidence="5">CCHC-type domain-containing protein</fullName>
    </recommendedName>
</protein>
<dbReference type="InterPro" id="IPR044730">
    <property type="entry name" value="RNase_H-like_dom_plant"/>
</dbReference>
<feature type="compositionally biased region" description="Polar residues" evidence="1">
    <location>
        <begin position="413"/>
        <end position="425"/>
    </location>
</feature>
<proteinExistence type="predicted"/>
<dbReference type="InterPro" id="IPR012337">
    <property type="entry name" value="RNaseH-like_sf"/>
</dbReference>
<dbReference type="InterPro" id="IPR036691">
    <property type="entry name" value="Endo/exonu/phosph_ase_sf"/>
</dbReference>
<dbReference type="Pfam" id="PF14111">
    <property type="entry name" value="DUF4283"/>
    <property type="match status" value="1"/>
</dbReference>
<accession>A0A2N9IVH9</accession>
<organism evidence="4">
    <name type="scientific">Fagus sylvatica</name>
    <name type="common">Beechnut</name>
    <dbReference type="NCBI Taxonomy" id="28930"/>
    <lineage>
        <taxon>Eukaryota</taxon>
        <taxon>Viridiplantae</taxon>
        <taxon>Streptophyta</taxon>
        <taxon>Embryophyta</taxon>
        <taxon>Tracheophyta</taxon>
        <taxon>Spermatophyta</taxon>
        <taxon>Magnoliopsida</taxon>
        <taxon>eudicotyledons</taxon>
        <taxon>Gunneridae</taxon>
        <taxon>Pentapetalae</taxon>
        <taxon>rosids</taxon>
        <taxon>fabids</taxon>
        <taxon>Fagales</taxon>
        <taxon>Fagaceae</taxon>
        <taxon>Fagus</taxon>
    </lineage>
</organism>
<dbReference type="SUPFAM" id="SSF56219">
    <property type="entry name" value="DNase I-like"/>
    <property type="match status" value="1"/>
</dbReference>
<dbReference type="EMBL" id="OIVN01006226">
    <property type="protein sequence ID" value="SPD28230.1"/>
    <property type="molecule type" value="Genomic_DNA"/>
</dbReference>
<dbReference type="InterPro" id="IPR043502">
    <property type="entry name" value="DNA/RNA_pol_sf"/>
</dbReference>
<dbReference type="Pfam" id="PF13966">
    <property type="entry name" value="zf-RVT"/>
    <property type="match status" value="1"/>
</dbReference>
<dbReference type="Pfam" id="PF00078">
    <property type="entry name" value="RVT_1"/>
    <property type="match status" value="1"/>
</dbReference>
<dbReference type="GO" id="GO:0003676">
    <property type="term" value="F:nucleic acid binding"/>
    <property type="evidence" value="ECO:0007669"/>
    <property type="project" value="InterPro"/>
</dbReference>
<dbReference type="CDD" id="cd01650">
    <property type="entry name" value="RT_nLTR_like"/>
    <property type="match status" value="1"/>
</dbReference>
<dbReference type="CDD" id="cd06222">
    <property type="entry name" value="RNase_H_like"/>
    <property type="match status" value="1"/>
</dbReference>
<dbReference type="InterPro" id="IPR000477">
    <property type="entry name" value="RT_dom"/>
</dbReference>
<reference evidence="4" key="1">
    <citation type="submission" date="2018-02" db="EMBL/GenBank/DDBJ databases">
        <authorList>
            <person name="Cohen D.B."/>
            <person name="Kent A.D."/>
        </authorList>
    </citation>
    <scope>NUCLEOTIDE SEQUENCE</scope>
</reference>
<evidence type="ECO:0000256" key="1">
    <source>
        <dbReference type="SAM" id="MobiDB-lite"/>
    </source>
</evidence>
<feature type="region of interest" description="Disordered" evidence="1">
    <location>
        <begin position="1"/>
        <end position="67"/>
    </location>
</feature>
<feature type="compositionally biased region" description="Low complexity" evidence="1">
    <location>
        <begin position="461"/>
        <end position="472"/>
    </location>
</feature>
<feature type="region of interest" description="Disordered" evidence="1">
    <location>
        <begin position="353"/>
        <end position="564"/>
    </location>
</feature>
<evidence type="ECO:0000259" key="3">
    <source>
        <dbReference type="PROSITE" id="PS50879"/>
    </source>
</evidence>
<dbReference type="PANTHER" id="PTHR33116">
    <property type="entry name" value="REVERSE TRANSCRIPTASE ZINC-BINDING DOMAIN-CONTAINING PROTEIN-RELATED-RELATED"/>
    <property type="match status" value="1"/>
</dbReference>
<feature type="compositionally biased region" description="Polar residues" evidence="1">
    <location>
        <begin position="433"/>
        <end position="454"/>
    </location>
</feature>
<gene>
    <name evidence="4" type="ORF">FSB_LOCUS56112</name>
</gene>
<dbReference type="InterPro" id="IPR002156">
    <property type="entry name" value="RNaseH_domain"/>
</dbReference>
<dbReference type="SUPFAM" id="SSF53098">
    <property type="entry name" value="Ribonuclease H-like"/>
    <property type="match status" value="1"/>
</dbReference>
<dbReference type="PANTHER" id="PTHR33116:SF70">
    <property type="entry name" value="NON-LTR RETROELEMENT REVERSE TRANSCRIPTASE-LIKE PROTEIN"/>
    <property type="match status" value="1"/>
</dbReference>
<dbReference type="Gene3D" id="3.60.10.10">
    <property type="entry name" value="Endonuclease/exonuclease/phosphatase"/>
    <property type="match status" value="1"/>
</dbReference>
<dbReference type="InterPro" id="IPR036397">
    <property type="entry name" value="RNaseH_sf"/>
</dbReference>
<feature type="compositionally biased region" description="Polar residues" evidence="1">
    <location>
        <begin position="357"/>
        <end position="372"/>
    </location>
</feature>
<dbReference type="Gene3D" id="3.30.420.10">
    <property type="entry name" value="Ribonuclease H-like superfamily/Ribonuclease H"/>
    <property type="match status" value="1"/>
</dbReference>
<dbReference type="PROSITE" id="PS50879">
    <property type="entry name" value="RNASE_H_1"/>
    <property type="match status" value="1"/>
</dbReference>
<dbReference type="Pfam" id="PF13456">
    <property type="entry name" value="RVT_3"/>
    <property type="match status" value="1"/>
</dbReference>
<evidence type="ECO:0008006" key="5">
    <source>
        <dbReference type="Google" id="ProtNLM"/>
    </source>
</evidence>
<dbReference type="GO" id="GO:0004523">
    <property type="term" value="F:RNA-DNA hybrid ribonuclease activity"/>
    <property type="evidence" value="ECO:0007669"/>
    <property type="project" value="InterPro"/>
</dbReference>
<name>A0A2N9IVH9_FAGSY</name>
<sequence length="1971" mass="218422">MDSDMSDRPKEKERDHASDTGNVRGGGQTEDEPNRRSSKKHKDSHSSPGDEFSTGIDAIPIDASPVDGRRDGISYKASLVGELPRAYEQAFFGAAMEADDVSSDEEDGVPELGEVIIRFPRDLKRQIRAPWSSSLIVKVFGRSVGYLFLVNKLKSLWKSAGDFSCVDLGSGFFLVKFESKTAFEEVLRGGPWFIGDHFLSIRPWSPNFRVSEASVSSVAVWVRLPELPVEYYLRESLLRIGNGLGPVLRVDFNTASGARGRFARLCIQVDLDKPLVKTVRVGGVRVAVIYEGIGCLCFHCGRVGHRLDCCLDICPEKSGSPAMNPASTSMAAEDENKPFGPWMLVTRRKRQIKSAKGYSTSTASDNVQNVGLRSNRDSIRKMLSFGPGSGPDTSEAQGPHPRLPSKAKFNYKASHNSDFSSTTGLENAGLNITKPNHTPQPQISLQSKPTQSKPTAPHRQISPPSSSPDSISLRPHGGTHSISHDLHQLGSHSDPSRTYELGDSSEQQDHPYFGGHHRSNQSRSPPRLGLVPRGDSSSLGGDRPRHSGRRLSRSPSPNRLGVASGNQSVLEFSLRCAENRQNSQLSQDPLSAIAGAPIAPISGGGLQCNSSKFRSKESAACSPVIPHLGGQCSLPQIGPGSQMNALRNDLWEMWPEKAWNSLEAEGTLFPTSNPPFMLAHEIGANVLTWNCRGVLNPCFQRALLNLLNSLDVQILILTETRLGGPRASEFAQSLPFDGFLCSTTIGFAGGIWVLWKTDAVEIDHLCSTEQEIHVSVKVRDSNSTWLLSAIYASPRRSERDFNDILSSEEKWGGNRPSASRMAEFHACINSCSLIDLGFSGPKYTWTNSQDVSSLIMQRLDRALANPEWHFLFPEANVTHLPRTHSDHCPILLTLHHNPISSLSRPFRFESIWLSHPDFPSVVTQAWRVLARIRGVQTALALHPTEANVRLDRTLREELSLTLKLEEEFWALKSRVGWVVDGDRNTKFFHTSTIIRRRFNKILRLKNSVGDWLENSDVIRDHIQSGFIDLFSTSHTASIPCLGPVPFAPRVSEEESIALETPCSPSKVKLSLWAMKPFKAPGPDGFHPGFFQRCWPQVRDSVTHEVIKVFQNGKMPEYLNSTLIALIPKCSGPETIGQFRPISLCNTVYKMVTKTIVNRIRPLLSHLVSPYQSAFVPGRRGVDNVIIAQELLHSMHRKKGRTGSLIFKVDLEKAYDRLEWSFIREVLLFFLFPKSLVDLILDCVSSSSISILLNGGKMELAMRIGWKPIKASRNGPAFSHLFFADDLLLCSVASIECCNTMVEVLEEFCDNSGQKINLSKSKAYFSPNVDPVTRDSLCGILGVSSTPDLGRYLGFPLRSNGRNTRDFNFVVERVQSKLSSWKAKLLSPAGRVVLIQSVTSSIPAYYMQNTMLPSKVCSDLDQLNRDFLWGSSRDSKKMHLVGWDKVCRPKCDGGLGLQSTKFRNIATLAKLNWRLIQDKEALWAKTLLAKYGPNGPTAPNAFMANRGSSNLRGLRLGLDIFKKGIRWVVNNGHLVSFWHDRWVGTCPIRELIHGPLTVIESSLRVCDVLEGGGVWNFERLSFSLPPNILEAIRAIYISPLSRREDCLAWDSSNGNFCLKKAVHLAKSHTINLLTSHGNPKWIWTTKSSPRIYFFLWQCYHKSVPVRDTLFARGINVPTCCPRCTSPTESLSHVLRDCPDSNLFWNQLGVPVACLHSFSFSLVEWLAFNCSSPLPHNSSKVSWQTVFSFAVWNLWLRRNHFAFDSLHKLPDPVAQSLGFASEFFCLTGGEAIIKSFTMVPVKWHAPPLGWAKLNTDGSSLGNPGLAGGGGVIRDSSGSWLGGFSRYLGHTTSVQAELRALKDGLILAIDLVIPYLIVEMDSLVAVNLVSSLSTVNVFLSSLVNDCRLLLEKFHQVTINHIYREANKCADILAKDGCSMLGALDFSLFSSPPAHVLGVLDFDLSNNVCNRLVSR</sequence>